<accession>A0A8E2E9F1</accession>
<keyword evidence="4" id="KW-1185">Reference proteome</keyword>
<dbReference type="Proteomes" id="UP000250266">
    <property type="component" value="Unassembled WGS sequence"/>
</dbReference>
<evidence type="ECO:0000256" key="2">
    <source>
        <dbReference type="SAM" id="Phobius"/>
    </source>
</evidence>
<keyword evidence="2" id="KW-0472">Membrane</keyword>
<organism evidence="3 4">
    <name type="scientific">Lepidopterella palustris CBS 459.81</name>
    <dbReference type="NCBI Taxonomy" id="1314670"/>
    <lineage>
        <taxon>Eukaryota</taxon>
        <taxon>Fungi</taxon>
        <taxon>Dikarya</taxon>
        <taxon>Ascomycota</taxon>
        <taxon>Pezizomycotina</taxon>
        <taxon>Dothideomycetes</taxon>
        <taxon>Pleosporomycetidae</taxon>
        <taxon>Mytilinidiales</taxon>
        <taxon>Argynnaceae</taxon>
        <taxon>Lepidopterella</taxon>
    </lineage>
</organism>
<dbReference type="EMBL" id="KV744985">
    <property type="protein sequence ID" value="OCK79855.1"/>
    <property type="molecule type" value="Genomic_DNA"/>
</dbReference>
<sequence length="76" mass="8635">MFNGMGIEWASTLLGCAALVMAPMTICFYIFGKRIRMESKFTPAPDIEQDRRRDEESRSARGEESDGTLRGEEKDK</sequence>
<evidence type="ECO:0000256" key="1">
    <source>
        <dbReference type="SAM" id="MobiDB-lite"/>
    </source>
</evidence>
<evidence type="ECO:0000313" key="3">
    <source>
        <dbReference type="EMBL" id="OCK79855.1"/>
    </source>
</evidence>
<feature type="transmembrane region" description="Helical" evidence="2">
    <location>
        <begin position="12"/>
        <end position="31"/>
    </location>
</feature>
<keyword evidence="2" id="KW-1133">Transmembrane helix</keyword>
<name>A0A8E2E9F1_9PEZI</name>
<evidence type="ECO:0000313" key="4">
    <source>
        <dbReference type="Proteomes" id="UP000250266"/>
    </source>
</evidence>
<dbReference type="OrthoDB" id="3936150at2759"/>
<feature type="compositionally biased region" description="Basic and acidic residues" evidence="1">
    <location>
        <begin position="48"/>
        <end position="76"/>
    </location>
</feature>
<dbReference type="AlphaFoldDB" id="A0A8E2E9F1"/>
<protein>
    <submittedName>
        <fullName evidence="3">Uncharacterized protein</fullName>
    </submittedName>
</protein>
<reference evidence="3 4" key="1">
    <citation type="journal article" date="2016" name="Nat. Commun.">
        <title>Ectomycorrhizal ecology is imprinted in the genome of the dominant symbiotic fungus Cenococcum geophilum.</title>
        <authorList>
            <consortium name="DOE Joint Genome Institute"/>
            <person name="Peter M."/>
            <person name="Kohler A."/>
            <person name="Ohm R.A."/>
            <person name="Kuo A."/>
            <person name="Krutzmann J."/>
            <person name="Morin E."/>
            <person name="Arend M."/>
            <person name="Barry K.W."/>
            <person name="Binder M."/>
            <person name="Choi C."/>
            <person name="Clum A."/>
            <person name="Copeland A."/>
            <person name="Grisel N."/>
            <person name="Haridas S."/>
            <person name="Kipfer T."/>
            <person name="LaButti K."/>
            <person name="Lindquist E."/>
            <person name="Lipzen A."/>
            <person name="Maire R."/>
            <person name="Meier B."/>
            <person name="Mihaltcheva S."/>
            <person name="Molinier V."/>
            <person name="Murat C."/>
            <person name="Poggeler S."/>
            <person name="Quandt C.A."/>
            <person name="Sperisen C."/>
            <person name="Tritt A."/>
            <person name="Tisserant E."/>
            <person name="Crous P.W."/>
            <person name="Henrissat B."/>
            <person name="Nehls U."/>
            <person name="Egli S."/>
            <person name="Spatafora J.W."/>
            <person name="Grigoriev I.V."/>
            <person name="Martin F.M."/>
        </authorList>
    </citation>
    <scope>NUCLEOTIDE SEQUENCE [LARGE SCALE GENOMIC DNA]</scope>
    <source>
        <strain evidence="3 4">CBS 459.81</strain>
    </source>
</reference>
<keyword evidence="2" id="KW-0812">Transmembrane</keyword>
<gene>
    <name evidence="3" type="ORF">K432DRAFT_454308</name>
</gene>
<proteinExistence type="predicted"/>
<feature type="region of interest" description="Disordered" evidence="1">
    <location>
        <begin position="41"/>
        <end position="76"/>
    </location>
</feature>